<name>E3CWG2_9BACT</name>
<feature type="transmembrane region" description="Helical" evidence="9">
    <location>
        <begin position="67"/>
        <end position="91"/>
    </location>
</feature>
<keyword evidence="7 9" id="KW-0472">Membrane</keyword>
<feature type="transmembrane region" description="Helical" evidence="9">
    <location>
        <begin position="111"/>
        <end position="132"/>
    </location>
</feature>
<protein>
    <submittedName>
        <fullName evidence="11">Transporter, NhaC family</fullName>
    </submittedName>
</protein>
<dbReference type="EMBL" id="CM001022">
    <property type="protein sequence ID" value="EFQ24317.1"/>
    <property type="molecule type" value="Genomic_DNA"/>
</dbReference>
<evidence type="ECO:0000313" key="12">
    <source>
        <dbReference type="Proteomes" id="UP000005096"/>
    </source>
</evidence>
<evidence type="ECO:0000256" key="1">
    <source>
        <dbReference type="ARBA" id="ARBA00004651"/>
    </source>
</evidence>
<proteinExistence type="inferred from homology"/>
<feature type="transmembrane region" description="Helical" evidence="9">
    <location>
        <begin position="239"/>
        <end position="258"/>
    </location>
</feature>
<gene>
    <name evidence="11" type="ORF">Apau_1903</name>
</gene>
<organism evidence="11 12">
    <name type="scientific">Aminomonas paucivorans DSM 12260</name>
    <dbReference type="NCBI Taxonomy" id="584708"/>
    <lineage>
        <taxon>Bacteria</taxon>
        <taxon>Thermotogati</taxon>
        <taxon>Synergistota</taxon>
        <taxon>Synergistia</taxon>
        <taxon>Synergistales</taxon>
        <taxon>Synergistaceae</taxon>
        <taxon>Aminomonas</taxon>
    </lineage>
</organism>
<feature type="transmembrane region" description="Helical" evidence="9">
    <location>
        <begin position="139"/>
        <end position="165"/>
    </location>
</feature>
<evidence type="ECO:0000313" key="11">
    <source>
        <dbReference type="EMBL" id="EFQ24317.1"/>
    </source>
</evidence>
<evidence type="ECO:0000256" key="7">
    <source>
        <dbReference type="ARBA" id="ARBA00023136"/>
    </source>
</evidence>
<evidence type="ECO:0000256" key="5">
    <source>
        <dbReference type="ARBA" id="ARBA00022692"/>
    </source>
</evidence>
<keyword evidence="5 9" id="KW-0812">Transmembrane</keyword>
<dbReference type="OrthoDB" id="9762978at2"/>
<feature type="transmembrane region" description="Helical" evidence="9">
    <location>
        <begin position="264"/>
        <end position="283"/>
    </location>
</feature>
<evidence type="ECO:0000259" key="10">
    <source>
        <dbReference type="Pfam" id="PF03553"/>
    </source>
</evidence>
<dbReference type="STRING" id="584708.Apau_1903"/>
<keyword evidence="4" id="KW-1003">Cell membrane</keyword>
<reference evidence="11 12" key="1">
    <citation type="journal article" date="2010" name="Stand. Genomic Sci.">
        <title>Non-contiguous finished genome sequence of Aminomonas paucivorans type strain (GLU-3).</title>
        <authorList>
            <person name="Pitluck S."/>
            <person name="Yasawong M."/>
            <person name="Held B."/>
            <person name="Lapidus A."/>
            <person name="Nolan M."/>
            <person name="Copeland A."/>
            <person name="Lucas S."/>
            <person name="Del Rio T.G."/>
            <person name="Tice H."/>
            <person name="Cheng J.F."/>
            <person name="Chertkov O."/>
            <person name="Goodwin L."/>
            <person name="Tapia R."/>
            <person name="Han C."/>
            <person name="Liolios K."/>
            <person name="Ivanova N."/>
            <person name="Mavromatis K."/>
            <person name="Ovchinnikova G."/>
            <person name="Pati A."/>
            <person name="Chen A."/>
            <person name="Palaniappan K."/>
            <person name="Land M."/>
            <person name="Hauser L."/>
            <person name="Chang Y.J."/>
            <person name="Jeffries C.D."/>
            <person name="Pukall R."/>
            <person name="Spring S."/>
            <person name="Rohde M."/>
            <person name="Sikorski J."/>
            <person name="Goker M."/>
            <person name="Woyke T."/>
            <person name="Bristow J."/>
            <person name="Eisen J.A."/>
            <person name="Markowitz V."/>
            <person name="Hugenholtz P."/>
            <person name="Kyrpides N.C."/>
            <person name="Klenk H.P."/>
        </authorList>
    </citation>
    <scope>NUCLEOTIDE SEQUENCE [LARGE SCALE GENOMIC DNA]</scope>
    <source>
        <strain evidence="11 12">DSM 12260</strain>
    </source>
</reference>
<dbReference type="GO" id="GO:0005886">
    <property type="term" value="C:plasma membrane"/>
    <property type="evidence" value="ECO:0007669"/>
    <property type="project" value="UniProtKB-SubCell"/>
</dbReference>
<feature type="domain" description="Na+/H+ antiporter NhaC-like C-terminal" evidence="10">
    <location>
        <begin position="302"/>
        <end position="485"/>
    </location>
</feature>
<feature type="transmembrane region" description="Helical" evidence="9">
    <location>
        <begin position="199"/>
        <end position="218"/>
    </location>
</feature>
<keyword evidence="12" id="KW-1185">Reference proteome</keyword>
<evidence type="ECO:0000256" key="9">
    <source>
        <dbReference type="SAM" id="Phobius"/>
    </source>
</evidence>
<evidence type="ECO:0000256" key="2">
    <source>
        <dbReference type="ARBA" id="ARBA00022448"/>
    </source>
</evidence>
<dbReference type="PANTHER" id="PTHR33451:SF3">
    <property type="entry name" value="MALATE-2H(+)_NA(+)-LACTATE ANTIPORTER"/>
    <property type="match status" value="1"/>
</dbReference>
<keyword evidence="3" id="KW-0050">Antiport</keyword>
<dbReference type="eggNOG" id="COG1757">
    <property type="taxonomic scope" value="Bacteria"/>
</dbReference>
<dbReference type="NCBIfam" id="TIGR00931">
    <property type="entry name" value="antiport_nhaC"/>
    <property type="match status" value="1"/>
</dbReference>
<dbReference type="Proteomes" id="UP000005096">
    <property type="component" value="Chromosome"/>
</dbReference>
<comment type="subcellular location">
    <subcellularLocation>
        <location evidence="1">Cell membrane</location>
        <topology evidence="1">Multi-pass membrane protein</topology>
    </subcellularLocation>
</comment>
<keyword evidence="6 9" id="KW-1133">Transmembrane helix</keyword>
<dbReference type="GO" id="GO:0015297">
    <property type="term" value="F:antiporter activity"/>
    <property type="evidence" value="ECO:0007669"/>
    <property type="project" value="UniProtKB-KW"/>
</dbReference>
<dbReference type="InterPro" id="IPR018461">
    <property type="entry name" value="Na/H_Antiport_NhaC-like_C"/>
</dbReference>
<accession>E3CWG2</accession>
<dbReference type="HOGENOM" id="CLU_033405_1_0_0"/>
<dbReference type="RefSeq" id="WP_006301550.1">
    <property type="nucleotide sequence ID" value="NZ_CM001022.1"/>
</dbReference>
<dbReference type="PaxDb" id="584708-Apau_1903"/>
<dbReference type="Pfam" id="PF03553">
    <property type="entry name" value="Na_H_antiporter"/>
    <property type="match status" value="1"/>
</dbReference>
<dbReference type="PANTHER" id="PTHR33451">
    <property type="entry name" value="MALATE-2H(+)/NA(+)-LACTATE ANTIPORTER"/>
    <property type="match status" value="1"/>
</dbReference>
<evidence type="ECO:0000256" key="4">
    <source>
        <dbReference type="ARBA" id="ARBA00022475"/>
    </source>
</evidence>
<sequence>MTERTGRAPTFLEALIVVAFSVTVIGAGVLLWKVDVHIPVLLATVFAAAVGYFVLRRPWAVIEEGIVGGITMAMTAILIMYTIGLVVGSWIQGGIVPSMIYYGLSILSPRVFLVSTLLICSIVSLATGSSWGTSGTVGIALIGIAAGLKIPTPLAAGIIISGAYLGDKMSPLSDTTNLAPAVAGADLFQHIRAMLWTTGPTYVIVLILALALGMRFAGGTLEVERIQAIQAVMAREFHVSPWGLLPPVLVIALVAMKIPALPGLMAGVLAGSAMALLQGVGIADMLNVLQNGYSPALSAALADASDTAAALKVLGENNLSIRPDLAKEVGGMLKDLLARGGLQAMNWTVSLSFCALAFGGVMEKCGFLDVILEKVLARVRTVGGLVTAVILSSVSCNILLGDQYLAIVIPGRMYKTTFAQKGLHPRMLSRCLEDAGTITSVLVPWNSCGAYHAGLFGVPTLEYLPYAFLNWMNPIVSILTAYLGIGIAWLGKRGEPILGRRRPDEA</sequence>
<dbReference type="InterPro" id="IPR052180">
    <property type="entry name" value="NhaC_Na-H+_Antiporter"/>
</dbReference>
<feature type="transmembrane region" description="Helical" evidence="9">
    <location>
        <begin position="38"/>
        <end position="55"/>
    </location>
</feature>
<feature type="transmembrane region" description="Helical" evidence="9">
    <location>
        <begin position="12"/>
        <end position="32"/>
    </location>
</feature>
<dbReference type="InterPro" id="IPR004770">
    <property type="entry name" value="Na/H_antiport_NhaC"/>
</dbReference>
<keyword evidence="2" id="KW-0813">Transport</keyword>
<evidence type="ECO:0000256" key="3">
    <source>
        <dbReference type="ARBA" id="ARBA00022449"/>
    </source>
</evidence>
<evidence type="ECO:0000256" key="6">
    <source>
        <dbReference type="ARBA" id="ARBA00022989"/>
    </source>
</evidence>
<feature type="transmembrane region" description="Helical" evidence="9">
    <location>
        <begin position="382"/>
        <end position="400"/>
    </location>
</feature>
<dbReference type="AlphaFoldDB" id="E3CWG2"/>
<feature type="transmembrane region" description="Helical" evidence="9">
    <location>
        <begin position="471"/>
        <end position="491"/>
    </location>
</feature>
<evidence type="ECO:0000256" key="8">
    <source>
        <dbReference type="ARBA" id="ARBA00038435"/>
    </source>
</evidence>
<comment type="similarity">
    <text evidence="8">Belongs to the NhaC Na(+)/H(+) (TC 2.A.35) antiporter family.</text>
</comment>